<evidence type="ECO:0000313" key="4">
    <source>
        <dbReference type="Proteomes" id="UP001271007"/>
    </source>
</evidence>
<name>A0AAJ0DB59_9PEZI</name>
<dbReference type="AlphaFoldDB" id="A0AAJ0DB59"/>
<dbReference type="EMBL" id="JAWDJX010000030">
    <property type="protein sequence ID" value="KAK3050699.1"/>
    <property type="molecule type" value="Genomic_DNA"/>
</dbReference>
<proteinExistence type="predicted"/>
<reference evidence="3" key="1">
    <citation type="submission" date="2023-04" db="EMBL/GenBank/DDBJ databases">
        <title>Black Yeasts Isolated from many extreme environments.</title>
        <authorList>
            <person name="Coleine C."/>
            <person name="Stajich J.E."/>
            <person name="Selbmann L."/>
        </authorList>
    </citation>
    <scope>NUCLEOTIDE SEQUENCE</scope>
    <source>
        <strain evidence="3">CCFEE 5312</strain>
    </source>
</reference>
<feature type="region of interest" description="Disordered" evidence="1">
    <location>
        <begin position="54"/>
        <end position="225"/>
    </location>
</feature>
<feature type="compositionally biased region" description="Basic and acidic residues" evidence="1">
    <location>
        <begin position="395"/>
        <end position="405"/>
    </location>
</feature>
<dbReference type="Proteomes" id="UP001271007">
    <property type="component" value="Unassembled WGS sequence"/>
</dbReference>
<protein>
    <submittedName>
        <fullName evidence="3">Uncharacterized protein</fullName>
    </submittedName>
</protein>
<feature type="compositionally biased region" description="Low complexity" evidence="1">
    <location>
        <begin position="107"/>
        <end position="127"/>
    </location>
</feature>
<feature type="compositionally biased region" description="Polar residues" evidence="1">
    <location>
        <begin position="76"/>
        <end position="88"/>
    </location>
</feature>
<feature type="compositionally biased region" description="Polar residues" evidence="1">
    <location>
        <begin position="135"/>
        <end position="147"/>
    </location>
</feature>
<feature type="region of interest" description="Disordered" evidence="1">
    <location>
        <begin position="281"/>
        <end position="301"/>
    </location>
</feature>
<evidence type="ECO:0000256" key="2">
    <source>
        <dbReference type="SAM" id="SignalP"/>
    </source>
</evidence>
<feature type="compositionally biased region" description="Low complexity" evidence="1">
    <location>
        <begin position="341"/>
        <end position="361"/>
    </location>
</feature>
<feature type="compositionally biased region" description="Low complexity" evidence="1">
    <location>
        <begin position="161"/>
        <end position="218"/>
    </location>
</feature>
<accession>A0AAJ0DB59</accession>
<evidence type="ECO:0000256" key="1">
    <source>
        <dbReference type="SAM" id="MobiDB-lite"/>
    </source>
</evidence>
<organism evidence="3 4">
    <name type="scientific">Extremus antarcticus</name>
    <dbReference type="NCBI Taxonomy" id="702011"/>
    <lineage>
        <taxon>Eukaryota</taxon>
        <taxon>Fungi</taxon>
        <taxon>Dikarya</taxon>
        <taxon>Ascomycota</taxon>
        <taxon>Pezizomycotina</taxon>
        <taxon>Dothideomycetes</taxon>
        <taxon>Dothideomycetidae</taxon>
        <taxon>Mycosphaerellales</taxon>
        <taxon>Extremaceae</taxon>
        <taxon>Extremus</taxon>
    </lineage>
</organism>
<feature type="region of interest" description="Disordered" evidence="1">
    <location>
        <begin position="341"/>
        <end position="408"/>
    </location>
</feature>
<feature type="compositionally biased region" description="Basic and acidic residues" evidence="1">
    <location>
        <begin position="370"/>
        <end position="385"/>
    </location>
</feature>
<gene>
    <name evidence="3" type="ORF">LTR09_008065</name>
</gene>
<evidence type="ECO:0000313" key="3">
    <source>
        <dbReference type="EMBL" id="KAK3050699.1"/>
    </source>
</evidence>
<sequence>MLLSLTTIATLLGASLALPRPAIPAIPAVYDTTDLTSDLTTSTDAPAATTATTKFKHAAEELDPYETTKPIDSTIDENPTSGLPTSTRTKAKKHRKTSTQSLWSAVSTTSTTSDSTTSTASDSTSSTKAGKQHTLENTPVPQHTIISVSDHDTTQAVPLPETTTSETSAISTGETTTSETSALSTGETTTGEKSALSTGETTTSETSTSSTGESTTSTLKHTKAAGKALHRNGNNQLGLHKITETPAVVTTGSPAPAISTDKTEVVPTTALTTALTGALTTASTTSTDKPEVAPTSALTTSTDMPEVVTTTAATTSTDKPEVVATSALTTSTDIPEVVPTSVTSTTESMTTQALQPLTTTAKGTAPTSWPDHKPAGKDRQGRPTSEEYPEDDGTTEDHILPRDDTPLAVVVTEIGDVASTVDVSDSAPGEESS</sequence>
<feature type="signal peptide" evidence="2">
    <location>
        <begin position="1"/>
        <end position="17"/>
    </location>
</feature>
<keyword evidence="4" id="KW-1185">Reference proteome</keyword>
<keyword evidence="2" id="KW-0732">Signal</keyword>
<feature type="chain" id="PRO_5042542852" evidence="2">
    <location>
        <begin position="18"/>
        <end position="433"/>
    </location>
</feature>
<comment type="caution">
    <text evidence="3">The sequence shown here is derived from an EMBL/GenBank/DDBJ whole genome shotgun (WGS) entry which is preliminary data.</text>
</comment>